<dbReference type="AlphaFoldDB" id="A0A6J6IIX6"/>
<dbReference type="SUPFAM" id="SSF47413">
    <property type="entry name" value="lambda repressor-like DNA-binding domains"/>
    <property type="match status" value="1"/>
</dbReference>
<evidence type="ECO:0000313" key="3">
    <source>
        <dbReference type="EMBL" id="CAB4624472.1"/>
    </source>
</evidence>
<organism evidence="3">
    <name type="scientific">freshwater metagenome</name>
    <dbReference type="NCBI Taxonomy" id="449393"/>
    <lineage>
        <taxon>unclassified sequences</taxon>
        <taxon>metagenomes</taxon>
        <taxon>ecological metagenomes</taxon>
    </lineage>
</organism>
<sequence>MSLGSVIRQARIDAGLSIDDLSERTSIRAGLLKEIESDDFTKCGGETYARGHLRNIAPLLKMDAGVLLELYENEQSMQPRRIQEMLAENNVMTNPVDKKTISWKTLAGISLATLALLGAVQIIISNSKTTEISSPEAVATETATAEPTNTSEAQPTPTATSTPTTVRDTYSSGTGVSVKVAASRGNSWLFVSDANGTTLYSGQIRSGQNLNFSSSTRVSLKVGNAGAVDVSVNGKGAQQIGDDGEVITVSYGVTS</sequence>
<dbReference type="GO" id="GO:0003677">
    <property type="term" value="F:DNA binding"/>
    <property type="evidence" value="ECO:0007669"/>
    <property type="project" value="InterPro"/>
</dbReference>
<proteinExistence type="predicted"/>
<dbReference type="Pfam" id="PF13413">
    <property type="entry name" value="HTH_25"/>
    <property type="match status" value="1"/>
</dbReference>
<dbReference type="Gene3D" id="1.10.260.40">
    <property type="entry name" value="lambda repressor-like DNA-binding domains"/>
    <property type="match status" value="1"/>
</dbReference>
<dbReference type="InterPro" id="IPR001387">
    <property type="entry name" value="Cro/C1-type_HTH"/>
</dbReference>
<reference evidence="3" key="1">
    <citation type="submission" date="2020-05" db="EMBL/GenBank/DDBJ databases">
        <authorList>
            <person name="Chiriac C."/>
            <person name="Salcher M."/>
            <person name="Ghai R."/>
            <person name="Kavagutti S V."/>
        </authorList>
    </citation>
    <scope>NUCLEOTIDE SEQUENCE</scope>
</reference>
<dbReference type="InterPro" id="IPR025194">
    <property type="entry name" value="RodZ-like_C"/>
</dbReference>
<protein>
    <submittedName>
        <fullName evidence="3">Unannotated protein</fullName>
    </submittedName>
</protein>
<feature type="compositionally biased region" description="Low complexity" evidence="1">
    <location>
        <begin position="133"/>
        <end position="165"/>
    </location>
</feature>
<dbReference type="CDD" id="cd00093">
    <property type="entry name" value="HTH_XRE"/>
    <property type="match status" value="1"/>
</dbReference>
<evidence type="ECO:0000256" key="1">
    <source>
        <dbReference type="SAM" id="MobiDB-lite"/>
    </source>
</evidence>
<dbReference type="PANTHER" id="PTHR34475">
    <property type="match status" value="1"/>
</dbReference>
<dbReference type="Pfam" id="PF13464">
    <property type="entry name" value="RodZ_C"/>
    <property type="match status" value="1"/>
</dbReference>
<accession>A0A6J6IIX6</accession>
<gene>
    <name evidence="3" type="ORF">UFOPK1981_00329</name>
</gene>
<feature type="domain" description="Cytoskeleton protein RodZ-like C-terminal" evidence="2">
    <location>
        <begin position="184"/>
        <end position="248"/>
    </location>
</feature>
<evidence type="ECO:0000259" key="2">
    <source>
        <dbReference type="Pfam" id="PF13464"/>
    </source>
</evidence>
<name>A0A6J6IIX6_9ZZZZ</name>
<dbReference type="InterPro" id="IPR050400">
    <property type="entry name" value="Bact_Cytoskel_RodZ"/>
</dbReference>
<feature type="region of interest" description="Disordered" evidence="1">
    <location>
        <begin position="133"/>
        <end position="171"/>
    </location>
</feature>
<dbReference type="EMBL" id="CAEZVI010000019">
    <property type="protein sequence ID" value="CAB4624472.1"/>
    <property type="molecule type" value="Genomic_DNA"/>
</dbReference>
<dbReference type="PANTHER" id="PTHR34475:SF1">
    <property type="entry name" value="CYTOSKELETON PROTEIN RODZ"/>
    <property type="match status" value="1"/>
</dbReference>
<dbReference type="InterPro" id="IPR010982">
    <property type="entry name" value="Lambda_DNA-bd_dom_sf"/>
</dbReference>